<dbReference type="Proteomes" id="UP000009047">
    <property type="component" value="Chromosome"/>
</dbReference>
<evidence type="ECO:0000256" key="1">
    <source>
        <dbReference type="SAM" id="SignalP"/>
    </source>
</evidence>
<dbReference type="AlphaFoldDB" id="E1QM76"/>
<reference evidence="2 3" key="1">
    <citation type="journal article" date="2010" name="Stand. Genomic Sci.">
        <title>Complete genome sequence of Desulfarculus baarsii type strain (2st14).</title>
        <authorList>
            <person name="Sun H."/>
            <person name="Spring S."/>
            <person name="Lapidus A."/>
            <person name="Davenport K."/>
            <person name="Del Rio T.G."/>
            <person name="Tice H."/>
            <person name="Nolan M."/>
            <person name="Copeland A."/>
            <person name="Cheng J.F."/>
            <person name="Lucas S."/>
            <person name="Tapia R."/>
            <person name="Goodwin L."/>
            <person name="Pitluck S."/>
            <person name="Ivanova N."/>
            <person name="Pagani I."/>
            <person name="Mavromatis K."/>
            <person name="Ovchinnikova G."/>
            <person name="Pati A."/>
            <person name="Chen A."/>
            <person name="Palaniappan K."/>
            <person name="Hauser L."/>
            <person name="Chang Y.J."/>
            <person name="Jeffries C.D."/>
            <person name="Detter J.C."/>
            <person name="Han C."/>
            <person name="Rohde M."/>
            <person name="Brambilla E."/>
            <person name="Goker M."/>
            <person name="Woyke T."/>
            <person name="Bristow J."/>
            <person name="Eisen J.A."/>
            <person name="Markowitz V."/>
            <person name="Hugenholtz P."/>
            <person name="Kyrpides N.C."/>
            <person name="Klenk H.P."/>
            <person name="Land M."/>
        </authorList>
    </citation>
    <scope>NUCLEOTIDE SEQUENCE [LARGE SCALE GENOMIC DNA]</scope>
    <source>
        <strain evidence="3">ATCC 33931 / DSM 2075 / LMG 7858 / VKM B-1802 / 2st14</strain>
    </source>
</reference>
<dbReference type="eggNOG" id="COG2358">
    <property type="taxonomic scope" value="Bacteria"/>
</dbReference>
<dbReference type="PROSITE" id="PS51257">
    <property type="entry name" value="PROKAR_LIPOPROTEIN"/>
    <property type="match status" value="1"/>
</dbReference>
<feature type="chain" id="PRO_5003150452" evidence="1">
    <location>
        <begin position="22"/>
        <end position="273"/>
    </location>
</feature>
<sequence length="273" mass="28071">MPRASKIVSLMASLIILTACAAQAAAARPLEVGVGEPGGASFVMGRAVVEAASRAGLALRLAEGFNDETAIEMLAEGNLDFAVVGSDKLCQAVAGQGYWRGEPQTGLRAVCGLAAQEYFIDRAQADLLGPDDKGLRLRRAVAFPAISAGAGPNEPPPPRPAALIERAADGRLLARFVVLEPGQMARVVGYEPCLARMTIPPAFCRAPAGRAWAVRATLVTRADAPATLVERLAKALAAAGPRLAKACPGLEPAALFSGLAAPAHAALEALPAR</sequence>
<dbReference type="HOGENOM" id="CLU_1018321_0_0_7"/>
<evidence type="ECO:0000313" key="3">
    <source>
        <dbReference type="Proteomes" id="UP000009047"/>
    </source>
</evidence>
<name>E1QM76_DESB2</name>
<dbReference type="EMBL" id="CP002085">
    <property type="protein sequence ID" value="ADK86119.1"/>
    <property type="molecule type" value="Genomic_DNA"/>
</dbReference>
<keyword evidence="3" id="KW-1185">Reference proteome</keyword>
<protein>
    <submittedName>
        <fullName evidence="2">Uncharacterized protein</fullName>
    </submittedName>
</protein>
<proteinExistence type="predicted"/>
<dbReference type="OrthoDB" id="9780180at2"/>
<gene>
    <name evidence="2" type="ordered locus">Deba_2765</name>
</gene>
<keyword evidence="1" id="KW-0732">Signal</keyword>
<feature type="signal peptide" evidence="1">
    <location>
        <begin position="1"/>
        <end position="21"/>
    </location>
</feature>
<accession>E1QM76</accession>
<evidence type="ECO:0000313" key="2">
    <source>
        <dbReference type="EMBL" id="ADK86119.1"/>
    </source>
</evidence>
<dbReference type="Gene3D" id="3.40.190.10">
    <property type="entry name" value="Periplasmic binding protein-like II"/>
    <property type="match status" value="1"/>
</dbReference>
<organism evidence="2 3">
    <name type="scientific">Desulfarculus baarsii (strain ATCC 33931 / DSM 2075 / LMG 7858 / VKM B-1802 / 2st14)</name>
    <dbReference type="NCBI Taxonomy" id="644282"/>
    <lineage>
        <taxon>Bacteria</taxon>
        <taxon>Pseudomonadati</taxon>
        <taxon>Thermodesulfobacteriota</taxon>
        <taxon>Desulfarculia</taxon>
        <taxon>Desulfarculales</taxon>
        <taxon>Desulfarculaceae</taxon>
        <taxon>Desulfarculus</taxon>
    </lineage>
</organism>
<dbReference type="RefSeq" id="WP_013259558.1">
    <property type="nucleotide sequence ID" value="NC_014365.1"/>
</dbReference>
<dbReference type="KEGG" id="dbr:Deba_2765"/>
<dbReference type="SUPFAM" id="SSF53850">
    <property type="entry name" value="Periplasmic binding protein-like II"/>
    <property type="match status" value="1"/>
</dbReference>